<name>A0ABR3GIP4_9PEZI</name>
<feature type="compositionally biased region" description="Basic and acidic residues" evidence="5">
    <location>
        <begin position="69"/>
        <end position="82"/>
    </location>
</feature>
<evidence type="ECO:0000256" key="1">
    <source>
        <dbReference type="ARBA" id="ARBA00020786"/>
    </source>
</evidence>
<dbReference type="PANTHER" id="PTHR23048">
    <property type="entry name" value="MYOSIN LIGHT CHAIN 1, 3"/>
    <property type="match status" value="1"/>
</dbReference>
<accession>A0ABR3GIP4</accession>
<feature type="compositionally biased region" description="Gly residues" evidence="5">
    <location>
        <begin position="42"/>
        <end position="53"/>
    </location>
</feature>
<evidence type="ECO:0000256" key="4">
    <source>
        <dbReference type="ARBA" id="ARBA00022837"/>
    </source>
</evidence>
<keyword evidence="3" id="KW-0677">Repeat</keyword>
<dbReference type="CDD" id="cd00051">
    <property type="entry name" value="EFh"/>
    <property type="match status" value="2"/>
</dbReference>
<dbReference type="PROSITE" id="PS50222">
    <property type="entry name" value="EF_HAND_2"/>
    <property type="match status" value="1"/>
</dbReference>
<dbReference type="Proteomes" id="UP001447188">
    <property type="component" value="Unassembled WGS sequence"/>
</dbReference>
<dbReference type="InterPro" id="IPR018247">
    <property type="entry name" value="EF_Hand_1_Ca_BS"/>
</dbReference>
<dbReference type="SMART" id="SM00054">
    <property type="entry name" value="EFh"/>
    <property type="match status" value="1"/>
</dbReference>
<dbReference type="SUPFAM" id="SSF47473">
    <property type="entry name" value="EF-hand"/>
    <property type="match status" value="1"/>
</dbReference>
<evidence type="ECO:0000256" key="5">
    <source>
        <dbReference type="SAM" id="MobiDB-lite"/>
    </source>
</evidence>
<evidence type="ECO:0000256" key="3">
    <source>
        <dbReference type="ARBA" id="ARBA00022737"/>
    </source>
</evidence>
<sequence>MFAGASRQQPVPPTTTRTRRSGNRQPSPPPTAGPSTGIGSSSLGGGALFGNIGGRDKTGYPQQRAGAEQQREREREHREQHQHTGTSGAMELSEEQKAEINEAFHLFDLDKDRMIDYHELKVAMKALGFDASKPELNNLLRDYGVTAEGHKPASNQPGQQFSRLYITQDAFTSIMTKKIRERDPLDEILRAFDLFAGVGSGGVADGQEAKIAIEDLRRVAKELGETLEEDELKAMIDEFDLDNDGMSMSLNTTYPRLGYGNRSKRIFTDTGRLPK</sequence>
<keyword evidence="4" id="KW-0106">Calcium</keyword>
<dbReference type="PROSITE" id="PS00018">
    <property type="entry name" value="EF_HAND_1"/>
    <property type="match status" value="1"/>
</dbReference>
<evidence type="ECO:0000256" key="2">
    <source>
        <dbReference type="ARBA" id="ARBA00022723"/>
    </source>
</evidence>
<proteinExistence type="predicted"/>
<organism evidence="7 8">
    <name type="scientific">Discina gigas</name>
    <dbReference type="NCBI Taxonomy" id="1032678"/>
    <lineage>
        <taxon>Eukaryota</taxon>
        <taxon>Fungi</taxon>
        <taxon>Dikarya</taxon>
        <taxon>Ascomycota</taxon>
        <taxon>Pezizomycotina</taxon>
        <taxon>Pezizomycetes</taxon>
        <taxon>Pezizales</taxon>
        <taxon>Discinaceae</taxon>
        <taxon>Discina</taxon>
    </lineage>
</organism>
<dbReference type="Pfam" id="PF00036">
    <property type="entry name" value="EF-hand_1"/>
    <property type="match status" value="1"/>
</dbReference>
<evidence type="ECO:0000313" key="8">
    <source>
        <dbReference type="Proteomes" id="UP001447188"/>
    </source>
</evidence>
<dbReference type="InterPro" id="IPR002048">
    <property type="entry name" value="EF_hand_dom"/>
</dbReference>
<protein>
    <recommendedName>
        <fullName evidence="1">Calmodulin</fullName>
    </recommendedName>
</protein>
<keyword evidence="2" id="KW-0479">Metal-binding</keyword>
<comment type="caution">
    <text evidence="7">The sequence shown here is derived from an EMBL/GenBank/DDBJ whole genome shotgun (WGS) entry which is preliminary data.</text>
</comment>
<dbReference type="Gene3D" id="1.10.238.10">
    <property type="entry name" value="EF-hand"/>
    <property type="match status" value="2"/>
</dbReference>
<feature type="region of interest" description="Disordered" evidence="5">
    <location>
        <begin position="1"/>
        <end position="91"/>
    </location>
</feature>
<dbReference type="InterPro" id="IPR050230">
    <property type="entry name" value="CALM/Myosin/TropC-like"/>
</dbReference>
<evidence type="ECO:0000313" key="7">
    <source>
        <dbReference type="EMBL" id="KAL0635665.1"/>
    </source>
</evidence>
<evidence type="ECO:0000259" key="6">
    <source>
        <dbReference type="PROSITE" id="PS50222"/>
    </source>
</evidence>
<gene>
    <name evidence="7" type="primary">CDC31</name>
    <name evidence="7" type="ORF">Q9L58_005391</name>
</gene>
<feature type="domain" description="EF-hand" evidence="6">
    <location>
        <begin position="95"/>
        <end position="130"/>
    </location>
</feature>
<dbReference type="Pfam" id="PF13833">
    <property type="entry name" value="EF-hand_8"/>
    <property type="match status" value="1"/>
</dbReference>
<dbReference type="PANTHER" id="PTHR23048:SF48">
    <property type="entry name" value="CENTRIN 3"/>
    <property type="match status" value="1"/>
</dbReference>
<dbReference type="EMBL" id="JBBBZM010000065">
    <property type="protein sequence ID" value="KAL0635665.1"/>
    <property type="molecule type" value="Genomic_DNA"/>
</dbReference>
<keyword evidence="8" id="KW-1185">Reference proteome</keyword>
<reference evidence="7 8" key="1">
    <citation type="submission" date="2024-02" db="EMBL/GenBank/DDBJ databases">
        <title>Discinaceae phylogenomics.</title>
        <authorList>
            <person name="Dirks A.C."/>
            <person name="James T.Y."/>
        </authorList>
    </citation>
    <scope>NUCLEOTIDE SEQUENCE [LARGE SCALE GENOMIC DNA]</scope>
    <source>
        <strain evidence="7 8">ACD0624</strain>
    </source>
</reference>
<dbReference type="InterPro" id="IPR011992">
    <property type="entry name" value="EF-hand-dom_pair"/>
</dbReference>